<dbReference type="Proteomes" id="UP000242164">
    <property type="component" value="Unassembled WGS sequence"/>
</dbReference>
<dbReference type="EMBL" id="FMIK01000017">
    <property type="protein sequence ID" value="SCL85534.1"/>
    <property type="molecule type" value="Genomic_DNA"/>
</dbReference>
<proteinExistence type="predicted"/>
<evidence type="ECO:0000313" key="1">
    <source>
        <dbReference type="EMBL" id="SCL85534.1"/>
    </source>
</evidence>
<protein>
    <submittedName>
        <fullName evidence="1">Uncharacterized protein</fullName>
    </submittedName>
</protein>
<sequence>MVFGLFPSKLHHG</sequence>
<reference evidence="1 2" key="1">
    <citation type="submission" date="2016-08" db="EMBL/GenBank/DDBJ databases">
        <authorList>
            <person name="Loux V."/>
            <person name="Rue O."/>
        </authorList>
    </citation>
    <scope>NUCLEOTIDE SEQUENCE [LARGE SCALE GENOMIC DNA]</scope>
    <source>
        <strain evidence="1 2">AFSSA_08CEB44bac</strain>
    </source>
</reference>
<comment type="caution">
    <text evidence="1">The sequence shown here is derived from an EMBL/GenBank/DDBJ whole genome shotgun (WGS) entry which is preliminary data.</text>
</comment>
<gene>
    <name evidence="1" type="ORF">BCB44BAC_00771</name>
</gene>
<organism evidence="1 2">
    <name type="scientific">Bacillus cytotoxicus</name>
    <dbReference type="NCBI Taxonomy" id="580165"/>
    <lineage>
        <taxon>Bacteria</taxon>
        <taxon>Bacillati</taxon>
        <taxon>Bacillota</taxon>
        <taxon>Bacilli</taxon>
        <taxon>Bacillales</taxon>
        <taxon>Bacillaceae</taxon>
        <taxon>Bacillus</taxon>
        <taxon>Bacillus cereus group</taxon>
    </lineage>
</organism>
<evidence type="ECO:0000313" key="2">
    <source>
        <dbReference type="Proteomes" id="UP000242164"/>
    </source>
</evidence>
<accession>A0AAX2CD14</accession>
<name>A0AAX2CD14_9BACI</name>